<proteinExistence type="predicted"/>
<evidence type="ECO:0000313" key="1">
    <source>
        <dbReference type="EMBL" id="CDH45240.1"/>
    </source>
</evidence>
<dbReference type="EMBL" id="CBTK010000135">
    <property type="protein sequence ID" value="CDH45240.1"/>
    <property type="molecule type" value="Genomic_DNA"/>
</dbReference>
<keyword evidence="2" id="KW-1185">Reference proteome</keyword>
<reference evidence="1 2" key="1">
    <citation type="journal article" date="2014" name="ISME J.">
        <title>Candidatus Competibacter-lineage genomes retrieved from metagenomes reveal functional metabolic diversity.</title>
        <authorList>
            <person name="McIlroy S.J."/>
            <person name="Albertsen M."/>
            <person name="Andresen E.K."/>
            <person name="Saunders A.M."/>
            <person name="Kristiansen R."/>
            <person name="Stokholm-Bjerregaard M."/>
            <person name="Nielsen K.L."/>
            <person name="Nielsen P.H."/>
        </authorList>
    </citation>
    <scope>NUCLEOTIDE SEQUENCE [LARGE SCALE GENOMIC DNA]</scope>
    <source>
        <strain evidence="1 2">Run_B_J11</strain>
    </source>
</reference>
<gene>
    <name evidence="1" type="ORF">BN874_220010</name>
</gene>
<protein>
    <submittedName>
        <fullName evidence="1">Uncharacterized protein</fullName>
    </submittedName>
</protein>
<name>A0A7U7J4D3_9GAMM</name>
<comment type="caution">
    <text evidence="1">The sequence shown here is derived from an EMBL/GenBank/DDBJ whole genome shotgun (WGS) entry which is preliminary data.</text>
</comment>
<accession>A0A7U7J4D3</accession>
<organism evidence="1 2">
    <name type="scientific">Candidatus Contendobacter odensis Run_B_J11</name>
    <dbReference type="NCBI Taxonomy" id="1400861"/>
    <lineage>
        <taxon>Bacteria</taxon>
        <taxon>Pseudomonadati</taxon>
        <taxon>Pseudomonadota</taxon>
        <taxon>Gammaproteobacteria</taxon>
        <taxon>Candidatus Competibacteraceae</taxon>
        <taxon>Candidatus Contendibacter</taxon>
    </lineage>
</organism>
<dbReference type="Proteomes" id="UP000019184">
    <property type="component" value="Unassembled WGS sequence"/>
</dbReference>
<evidence type="ECO:0000313" key="2">
    <source>
        <dbReference type="Proteomes" id="UP000019184"/>
    </source>
</evidence>
<sequence length="73" mass="8229">MLNMPSGFPTQGSSAQIPAHPKKMPYRKAWQGVDFVVGPVGFEPTAMSYHFSIDLFQYVRLKPPPLGRFHLQP</sequence>
<dbReference type="AlphaFoldDB" id="A0A7U7J4D3"/>